<evidence type="ECO:0000256" key="1">
    <source>
        <dbReference type="SAM" id="SignalP"/>
    </source>
</evidence>
<keyword evidence="3" id="KW-1185">Reference proteome</keyword>
<gene>
    <name evidence="2" type="ORF">GQE99_14685</name>
</gene>
<comment type="caution">
    <text evidence="2">The sequence shown here is derived from an EMBL/GenBank/DDBJ whole genome shotgun (WGS) entry which is preliminary data.</text>
</comment>
<proteinExistence type="predicted"/>
<dbReference type="RefSeq" id="WP_161352398.1">
    <property type="nucleotide sequence ID" value="NZ_WTUX01000019.1"/>
</dbReference>
<feature type="signal peptide" evidence="1">
    <location>
        <begin position="1"/>
        <end position="21"/>
    </location>
</feature>
<organism evidence="2 3">
    <name type="scientific">Maritimibacter harenae</name>
    <dbReference type="NCBI Taxonomy" id="2606218"/>
    <lineage>
        <taxon>Bacteria</taxon>
        <taxon>Pseudomonadati</taxon>
        <taxon>Pseudomonadota</taxon>
        <taxon>Alphaproteobacteria</taxon>
        <taxon>Rhodobacterales</taxon>
        <taxon>Roseobacteraceae</taxon>
        <taxon>Maritimibacter</taxon>
    </lineage>
</organism>
<name>A0A845M2K0_9RHOB</name>
<accession>A0A845M2K0</accession>
<dbReference type="EMBL" id="WTUX01000019">
    <property type="protein sequence ID" value="MZR14265.1"/>
    <property type="molecule type" value="Genomic_DNA"/>
</dbReference>
<sequence>MRAVFLGVLAVGASLPGLAPAQPTELVQDLTTKFFEACNDAVAAPKTYLAEARAALGSGTVEVTEDPSGTVVFVRKTDPPGEIGIRFGQIAADRMRIFCQVAHFNDAALLDAAATEDAFNKVIEADDRLKAVGGASGMKSLLAGGASQTGMMVKQIAQLYNHVVVGWSQSDLLAQVAIQTNMYEIYAETTVDENLSQVE</sequence>
<feature type="chain" id="PRO_5032697215" description="Lipoprotein" evidence="1">
    <location>
        <begin position="22"/>
        <end position="199"/>
    </location>
</feature>
<dbReference type="AlphaFoldDB" id="A0A845M2K0"/>
<evidence type="ECO:0008006" key="4">
    <source>
        <dbReference type="Google" id="ProtNLM"/>
    </source>
</evidence>
<evidence type="ECO:0000313" key="2">
    <source>
        <dbReference type="EMBL" id="MZR14265.1"/>
    </source>
</evidence>
<keyword evidence="1" id="KW-0732">Signal</keyword>
<reference evidence="2 3" key="1">
    <citation type="submission" date="2019-12" db="EMBL/GenBank/DDBJ databases">
        <title>Maritimibacter sp. nov. sp. isolated from sea sand.</title>
        <authorList>
            <person name="Kim J."/>
            <person name="Jeong S.E."/>
            <person name="Jung H.S."/>
            <person name="Jeon C.O."/>
        </authorList>
    </citation>
    <scope>NUCLEOTIDE SEQUENCE [LARGE SCALE GENOMIC DNA]</scope>
    <source>
        <strain evidence="2 3">DP07</strain>
    </source>
</reference>
<protein>
    <recommendedName>
        <fullName evidence="4">Lipoprotein</fullName>
    </recommendedName>
</protein>
<evidence type="ECO:0000313" key="3">
    <source>
        <dbReference type="Proteomes" id="UP000467322"/>
    </source>
</evidence>
<dbReference type="Proteomes" id="UP000467322">
    <property type="component" value="Unassembled WGS sequence"/>
</dbReference>